<dbReference type="CDD" id="cd16922">
    <property type="entry name" value="HATPase_EvgS-ArcB-TorS-like"/>
    <property type="match status" value="1"/>
</dbReference>
<dbReference type="Proteomes" id="UP000216339">
    <property type="component" value="Unassembled WGS sequence"/>
</dbReference>
<dbReference type="InterPro" id="IPR013783">
    <property type="entry name" value="Ig-like_fold"/>
</dbReference>
<dbReference type="Gene3D" id="1.10.287.130">
    <property type="match status" value="1"/>
</dbReference>
<keyword evidence="8" id="KW-1185">Reference proteome</keyword>
<dbReference type="InterPro" id="IPR005467">
    <property type="entry name" value="His_kinase_dom"/>
</dbReference>
<evidence type="ECO:0000313" key="7">
    <source>
        <dbReference type="EMBL" id="PAP76228.1"/>
    </source>
</evidence>
<dbReference type="Pfam" id="PF02518">
    <property type="entry name" value="HATPase_c"/>
    <property type="match status" value="1"/>
</dbReference>
<dbReference type="SMART" id="SM00387">
    <property type="entry name" value="HATPase_c"/>
    <property type="match status" value="1"/>
</dbReference>
<dbReference type="Gene3D" id="3.30.565.10">
    <property type="entry name" value="Histidine kinase-like ATPase, C-terminal domain"/>
    <property type="match status" value="1"/>
</dbReference>
<evidence type="ECO:0000256" key="3">
    <source>
        <dbReference type="ARBA" id="ARBA00022553"/>
    </source>
</evidence>
<protein>
    <recommendedName>
        <fullName evidence="2">histidine kinase</fullName>
        <ecNumber evidence="2">2.7.13.3</ecNumber>
    </recommendedName>
</protein>
<keyword evidence="4" id="KW-0808">Transferase</keyword>
<dbReference type="SUPFAM" id="SSF47384">
    <property type="entry name" value="Homodimeric domain of signal transducing histidine kinase"/>
    <property type="match status" value="1"/>
</dbReference>
<evidence type="ECO:0000313" key="8">
    <source>
        <dbReference type="Proteomes" id="UP000216339"/>
    </source>
</evidence>
<dbReference type="InterPro" id="IPR036097">
    <property type="entry name" value="HisK_dim/P_sf"/>
</dbReference>
<dbReference type="SUPFAM" id="SSF63829">
    <property type="entry name" value="Calcium-dependent phosphotriesterase"/>
    <property type="match status" value="1"/>
</dbReference>
<dbReference type="PRINTS" id="PR00344">
    <property type="entry name" value="BCTRLSENSOR"/>
</dbReference>
<reference evidence="7 8" key="1">
    <citation type="submission" date="2016-11" db="EMBL/GenBank/DDBJ databases">
        <title>Study of marine rhodopsin-containing bacteria.</title>
        <authorList>
            <person name="Yoshizawa S."/>
            <person name="Kumagai Y."/>
            <person name="Kogure K."/>
        </authorList>
    </citation>
    <scope>NUCLEOTIDE SEQUENCE [LARGE SCALE GENOMIC DNA]</scope>
    <source>
        <strain evidence="7 8">SAORIC-28</strain>
    </source>
</reference>
<dbReference type="GO" id="GO:0005886">
    <property type="term" value="C:plasma membrane"/>
    <property type="evidence" value="ECO:0007669"/>
    <property type="project" value="TreeGrafter"/>
</dbReference>
<comment type="catalytic activity">
    <reaction evidence="1">
        <text>ATP + protein L-histidine = ADP + protein N-phospho-L-histidine.</text>
        <dbReference type="EC" id="2.7.13.3"/>
    </reaction>
</comment>
<dbReference type="Gene3D" id="2.130.10.10">
    <property type="entry name" value="YVTN repeat-like/Quinoprotein amine dehydrogenase"/>
    <property type="match status" value="2"/>
</dbReference>
<sequence>MLEGATVWEAVVDSDGVVFQTFDSLIRIRSGRPVHAVRVAEGHRFHKAFEAAGQIYVRLEGTGLLRLQGDELTLGPHGDTFADLPIRALFDLDDRPGGPLLAVTDSDLYRLDPAAAAPSLVPSAASATLRRSRAYHGCALGTNEGAGHLLAITTLGGGALVVAPDGQLVDRLSESIGLTADDLVLGCALDSQGGLWLALAEGIVRADVASPFSVFDEDSGLFGVTFDMERHGSRLYVATDRGLYRLAPDSPQAPARFEPIAFDGRDIGQSWSLLSTPSGLLVASTNGLFEVRGTDARQITDARTYTMAQVGRDVYVGLASGVDVFREGRRGWERVRHLPETEGEVRSILADESGGAWVAEWGGGLAYVEPGADVVRMYGPVQGVPEDLSFVAMTGDALVLVTRDDLYRVTSNHGGVEVVRDTAAVELVAPVVGSVSDGITMLTDSVGRLWVAGRHQVRALVQHGDEWADVTPAPLRHLPDVTAIEADSGGTIWVAAGGDLYRLEASAHDRYEALVPTLVRSVTANGEPVPLADAVAVPYGRSLRLQFVAAAYNNSEETEYRTQLIGHDVARSRWSRERYRDYTNLPPGEYVFRVEGRTAQGVPTGPASIGLTIPAPWYLTPWARLLYAVGVLGIIGGVAHVASRHQRRRADAERVRADELDRLNAELRRVDKLKDDMLANTSHELRTPLTAILGFSEMLVENDDPKVRSLARHVLSGGHRLLSTVNALLEIAQLRAGRTVLHPVSTDAAALARQVANELEPLAARKGLALAVVPSGLAVAARLDPDAFVRILTNLIGNAIKFTSTGAVTVSVDGVGVDLQVSVRDTGRGIDPAFLPRLFDDFEQASTGYGRAAEGNGLGLAITRRLVDLMGGEIDVESEVGVGTTFRVTIPGTVETALGAKAPVADRTPAEVVGA</sequence>
<evidence type="ECO:0000256" key="5">
    <source>
        <dbReference type="ARBA" id="ARBA00022777"/>
    </source>
</evidence>
<keyword evidence="5" id="KW-0418">Kinase</keyword>
<accession>A0A271IZ27</accession>
<dbReference type="InterPro" id="IPR003594">
    <property type="entry name" value="HATPase_dom"/>
</dbReference>
<dbReference type="PANTHER" id="PTHR43047">
    <property type="entry name" value="TWO-COMPONENT HISTIDINE PROTEIN KINASE"/>
    <property type="match status" value="1"/>
</dbReference>
<dbReference type="GO" id="GO:0009927">
    <property type="term" value="F:histidine phosphotransfer kinase activity"/>
    <property type="evidence" value="ECO:0007669"/>
    <property type="project" value="TreeGrafter"/>
</dbReference>
<dbReference type="InterPro" id="IPR004358">
    <property type="entry name" value="Sig_transdc_His_kin-like_C"/>
</dbReference>
<dbReference type="Pfam" id="PF07495">
    <property type="entry name" value="Y_Y_Y"/>
    <property type="match status" value="1"/>
</dbReference>
<evidence type="ECO:0000256" key="4">
    <source>
        <dbReference type="ARBA" id="ARBA00022679"/>
    </source>
</evidence>
<dbReference type="EMBL" id="MQWD01000001">
    <property type="protein sequence ID" value="PAP76228.1"/>
    <property type="molecule type" value="Genomic_DNA"/>
</dbReference>
<dbReference type="GO" id="GO:0000155">
    <property type="term" value="F:phosphorelay sensor kinase activity"/>
    <property type="evidence" value="ECO:0007669"/>
    <property type="project" value="InterPro"/>
</dbReference>
<dbReference type="InterPro" id="IPR003661">
    <property type="entry name" value="HisK_dim/P_dom"/>
</dbReference>
<proteinExistence type="predicted"/>
<name>A0A271IZ27_9BACT</name>
<evidence type="ECO:0000259" key="6">
    <source>
        <dbReference type="PROSITE" id="PS50109"/>
    </source>
</evidence>
<feature type="domain" description="Histidine kinase" evidence="6">
    <location>
        <begin position="680"/>
        <end position="894"/>
    </location>
</feature>
<dbReference type="InterPro" id="IPR011123">
    <property type="entry name" value="Y_Y_Y"/>
</dbReference>
<dbReference type="Pfam" id="PF00512">
    <property type="entry name" value="HisKA"/>
    <property type="match status" value="1"/>
</dbReference>
<dbReference type="SUPFAM" id="SSF55874">
    <property type="entry name" value="ATPase domain of HSP90 chaperone/DNA topoisomerase II/histidine kinase"/>
    <property type="match status" value="1"/>
</dbReference>
<dbReference type="SMART" id="SM00388">
    <property type="entry name" value="HisKA"/>
    <property type="match status" value="1"/>
</dbReference>
<evidence type="ECO:0000256" key="1">
    <source>
        <dbReference type="ARBA" id="ARBA00000085"/>
    </source>
</evidence>
<gene>
    <name evidence="7" type="ORF">BSZ37_07110</name>
</gene>
<organism evidence="7 8">
    <name type="scientific">Rubrivirga marina</name>
    <dbReference type="NCBI Taxonomy" id="1196024"/>
    <lineage>
        <taxon>Bacteria</taxon>
        <taxon>Pseudomonadati</taxon>
        <taxon>Rhodothermota</taxon>
        <taxon>Rhodothermia</taxon>
        <taxon>Rhodothermales</taxon>
        <taxon>Rubricoccaceae</taxon>
        <taxon>Rubrivirga</taxon>
    </lineage>
</organism>
<dbReference type="FunFam" id="3.30.565.10:FF:000006">
    <property type="entry name" value="Sensor histidine kinase WalK"/>
    <property type="match status" value="1"/>
</dbReference>
<dbReference type="EC" id="2.7.13.3" evidence="2"/>
<keyword evidence="3" id="KW-0597">Phosphoprotein</keyword>
<dbReference type="InterPro" id="IPR036890">
    <property type="entry name" value="HATPase_C_sf"/>
</dbReference>
<dbReference type="Gene3D" id="2.60.40.10">
    <property type="entry name" value="Immunoglobulins"/>
    <property type="match status" value="1"/>
</dbReference>
<comment type="caution">
    <text evidence="7">The sequence shown here is derived from an EMBL/GenBank/DDBJ whole genome shotgun (WGS) entry which is preliminary data.</text>
</comment>
<dbReference type="PROSITE" id="PS50109">
    <property type="entry name" value="HIS_KIN"/>
    <property type="match status" value="1"/>
</dbReference>
<evidence type="ECO:0000256" key="2">
    <source>
        <dbReference type="ARBA" id="ARBA00012438"/>
    </source>
</evidence>
<dbReference type="PANTHER" id="PTHR43047:SF66">
    <property type="entry name" value="HISKA"/>
    <property type="match status" value="1"/>
</dbReference>
<dbReference type="InterPro" id="IPR015943">
    <property type="entry name" value="WD40/YVTN_repeat-like_dom_sf"/>
</dbReference>
<dbReference type="CDD" id="cd00082">
    <property type="entry name" value="HisKA"/>
    <property type="match status" value="1"/>
</dbReference>
<dbReference type="AlphaFoldDB" id="A0A271IZ27"/>